<protein>
    <submittedName>
        <fullName evidence="1">Uncharacterized protein</fullName>
    </submittedName>
</protein>
<accession>A0ABT3X4I8</accession>
<dbReference type="EMBL" id="JAPMLT010000007">
    <property type="protein sequence ID" value="MCX7570882.1"/>
    <property type="molecule type" value="Genomic_DNA"/>
</dbReference>
<organism evidence="1 2">
    <name type="scientific">Tumebacillus lacus</name>
    <dbReference type="NCBI Taxonomy" id="2995335"/>
    <lineage>
        <taxon>Bacteria</taxon>
        <taxon>Bacillati</taxon>
        <taxon>Bacillota</taxon>
        <taxon>Bacilli</taxon>
        <taxon>Bacillales</taxon>
        <taxon>Alicyclobacillaceae</taxon>
        <taxon>Tumebacillus</taxon>
    </lineage>
</organism>
<name>A0ABT3X4I8_9BACL</name>
<comment type="caution">
    <text evidence="1">The sequence shown here is derived from an EMBL/GenBank/DDBJ whole genome shotgun (WGS) entry which is preliminary data.</text>
</comment>
<reference evidence="1 2" key="1">
    <citation type="submission" date="2022-11" db="EMBL/GenBank/DDBJ databases">
        <title>Study of microbial diversity in lake waters.</title>
        <authorList>
            <person name="Zhang J."/>
        </authorList>
    </citation>
    <scope>NUCLEOTIDE SEQUENCE [LARGE SCALE GENOMIC DNA]</scope>
    <source>
        <strain evidence="1 2">DT12</strain>
    </source>
</reference>
<evidence type="ECO:0000313" key="2">
    <source>
        <dbReference type="Proteomes" id="UP001208017"/>
    </source>
</evidence>
<dbReference type="RefSeq" id="WP_267152128.1">
    <property type="nucleotide sequence ID" value="NZ_JAPMLT010000007.1"/>
</dbReference>
<evidence type="ECO:0000313" key="1">
    <source>
        <dbReference type="EMBL" id="MCX7570882.1"/>
    </source>
</evidence>
<dbReference type="Proteomes" id="UP001208017">
    <property type="component" value="Unassembled WGS sequence"/>
</dbReference>
<sequence length="166" mass="18493">MSVDNRVETNGATVRNIIEGCGVFQSRVTKLLAEKGITDIKLDGWYPLGTVLDIIKELAKSVGPNILSEIGKTAPKNSVFPPEIDSFEKVLVALDFAYKANHRNGNIGKYEVMQLEPKKYHVKCDNPYPANFNLGLLRGLSRKFSTLVRIEQVDSPLEGGEFIVKW</sequence>
<gene>
    <name evidence="1" type="ORF">OS242_13035</name>
</gene>
<keyword evidence="2" id="KW-1185">Reference proteome</keyword>
<proteinExistence type="predicted"/>